<organism evidence="1 2">
    <name type="scientific">Alkalimarinus sediminis</name>
    <dbReference type="NCBI Taxonomy" id="1632866"/>
    <lineage>
        <taxon>Bacteria</taxon>
        <taxon>Pseudomonadati</taxon>
        <taxon>Pseudomonadota</taxon>
        <taxon>Gammaproteobacteria</taxon>
        <taxon>Alteromonadales</taxon>
        <taxon>Alteromonadaceae</taxon>
        <taxon>Alkalimarinus</taxon>
    </lineage>
</organism>
<accession>A0A9E8KPH6</accession>
<dbReference type="KEGG" id="asem:NNL22_17270"/>
<gene>
    <name evidence="1" type="ORF">NNL22_17270</name>
</gene>
<dbReference type="AlphaFoldDB" id="A0A9E8KPH6"/>
<name>A0A9E8KPH6_9ALTE</name>
<evidence type="ECO:0000313" key="1">
    <source>
        <dbReference type="EMBL" id="UZW74749.1"/>
    </source>
</evidence>
<sequence length="54" mass="6377">MHYQQNEYLERLTRLHSLKLEQANKAKISPNSLMYMVLKAEAEAIDQELKSRQS</sequence>
<protein>
    <submittedName>
        <fullName evidence="1">Uncharacterized protein</fullName>
    </submittedName>
</protein>
<evidence type="ECO:0000313" key="2">
    <source>
        <dbReference type="Proteomes" id="UP001164472"/>
    </source>
</evidence>
<dbReference type="Proteomes" id="UP001164472">
    <property type="component" value="Chromosome"/>
</dbReference>
<proteinExistence type="predicted"/>
<dbReference type="RefSeq" id="WP_251810176.1">
    <property type="nucleotide sequence ID" value="NZ_CP101527.1"/>
</dbReference>
<dbReference type="EMBL" id="CP101527">
    <property type="protein sequence ID" value="UZW74749.1"/>
    <property type="molecule type" value="Genomic_DNA"/>
</dbReference>
<keyword evidence="2" id="KW-1185">Reference proteome</keyword>
<reference evidence="1" key="1">
    <citation type="submission" date="2022-07" db="EMBL/GenBank/DDBJ databases">
        <title>Alkalimarinus sp. nov., isolated from gut of a Alitta virens.</title>
        <authorList>
            <person name="Yang A.I."/>
            <person name="Shin N.-R."/>
        </authorList>
    </citation>
    <scope>NUCLEOTIDE SEQUENCE</scope>
    <source>
        <strain evidence="1">FA028</strain>
    </source>
</reference>